<sequence>MFGIVHGCELLHPQSPYFFRKEFLCIQGPIELPPRELEIDPLAFPEANPLQISASFLLTGTIAVLLFRTLRRRAQRAKERKFRSSGVETSKSMKENATRSAVAKLTQAPEVPVASPSPVQTFLGGVVAGAIALLLYQATTSVEGSFVGKPVSVNYSIRNLTITVRTIINGLLYLATFVFAANSIGLGLYSVQLWFGDRPS</sequence>
<dbReference type="PANTHER" id="PTHR35733:SF1">
    <property type="entry name" value="OS02G0307800 PROTEIN"/>
    <property type="match status" value="1"/>
</dbReference>
<dbReference type="EMBL" id="JBJQOH010000006">
    <property type="protein sequence ID" value="KAL3686103.1"/>
    <property type="molecule type" value="Genomic_DNA"/>
</dbReference>
<keyword evidence="3" id="KW-1185">Reference proteome</keyword>
<dbReference type="PANTHER" id="PTHR35733">
    <property type="entry name" value="OS02G0307800 PROTEIN"/>
    <property type="match status" value="1"/>
</dbReference>
<evidence type="ECO:0000313" key="2">
    <source>
        <dbReference type="EMBL" id="KAL3686103.1"/>
    </source>
</evidence>
<name>A0ABD3H3L6_9MARC</name>
<accession>A0ABD3H3L6</accession>
<keyword evidence="1" id="KW-0472">Membrane</keyword>
<evidence type="ECO:0000256" key="1">
    <source>
        <dbReference type="SAM" id="Phobius"/>
    </source>
</evidence>
<protein>
    <submittedName>
        <fullName evidence="2">Uncharacterized protein</fullName>
    </submittedName>
</protein>
<keyword evidence="1" id="KW-0812">Transmembrane</keyword>
<feature type="transmembrane region" description="Helical" evidence="1">
    <location>
        <begin position="50"/>
        <end position="70"/>
    </location>
</feature>
<comment type="caution">
    <text evidence="2">The sequence shown here is derived from an EMBL/GenBank/DDBJ whole genome shotgun (WGS) entry which is preliminary data.</text>
</comment>
<proteinExistence type="predicted"/>
<organism evidence="2 3">
    <name type="scientific">Riccia sorocarpa</name>
    <dbReference type="NCBI Taxonomy" id="122646"/>
    <lineage>
        <taxon>Eukaryota</taxon>
        <taxon>Viridiplantae</taxon>
        <taxon>Streptophyta</taxon>
        <taxon>Embryophyta</taxon>
        <taxon>Marchantiophyta</taxon>
        <taxon>Marchantiopsida</taxon>
        <taxon>Marchantiidae</taxon>
        <taxon>Marchantiales</taxon>
        <taxon>Ricciaceae</taxon>
        <taxon>Riccia</taxon>
    </lineage>
</organism>
<gene>
    <name evidence="2" type="ORF">R1sor_004125</name>
</gene>
<dbReference type="AlphaFoldDB" id="A0ABD3H3L6"/>
<dbReference type="InterPro" id="IPR021434">
    <property type="entry name" value="DUF3082"/>
</dbReference>
<keyword evidence="1" id="KW-1133">Transmembrane helix</keyword>
<dbReference type="Pfam" id="PF11282">
    <property type="entry name" value="DUF3082"/>
    <property type="match status" value="1"/>
</dbReference>
<reference evidence="2 3" key="1">
    <citation type="submission" date="2024-09" db="EMBL/GenBank/DDBJ databases">
        <title>Chromosome-scale assembly of Riccia sorocarpa.</title>
        <authorList>
            <person name="Paukszto L."/>
        </authorList>
    </citation>
    <scope>NUCLEOTIDE SEQUENCE [LARGE SCALE GENOMIC DNA]</scope>
    <source>
        <strain evidence="2">LP-2024</strain>
        <tissue evidence="2">Aerial parts of the thallus</tissue>
    </source>
</reference>
<dbReference type="Proteomes" id="UP001633002">
    <property type="component" value="Unassembled WGS sequence"/>
</dbReference>
<evidence type="ECO:0000313" key="3">
    <source>
        <dbReference type="Proteomes" id="UP001633002"/>
    </source>
</evidence>
<feature type="transmembrane region" description="Helical" evidence="1">
    <location>
        <begin position="171"/>
        <end position="195"/>
    </location>
</feature>